<feature type="transmembrane region" description="Helical" evidence="1">
    <location>
        <begin position="167"/>
        <end position="187"/>
    </location>
</feature>
<feature type="transmembrane region" description="Helical" evidence="1">
    <location>
        <begin position="225"/>
        <end position="243"/>
    </location>
</feature>
<evidence type="ECO:0000313" key="3">
    <source>
        <dbReference type="Proteomes" id="UP001141950"/>
    </source>
</evidence>
<accession>A0A9X2SBF4</accession>
<feature type="transmembrane region" description="Helical" evidence="1">
    <location>
        <begin position="57"/>
        <end position="80"/>
    </location>
</feature>
<proteinExistence type="predicted"/>
<protein>
    <submittedName>
        <fullName evidence="2">Uncharacterized protein</fullName>
    </submittedName>
</protein>
<reference evidence="2" key="1">
    <citation type="submission" date="2022-08" db="EMBL/GenBank/DDBJ databases">
        <title>The genomic sequence of strain Paenibacillus sp. SCIV0701.</title>
        <authorList>
            <person name="Zhao H."/>
        </authorList>
    </citation>
    <scope>NUCLEOTIDE SEQUENCE</scope>
    <source>
        <strain evidence="2">SCIV0701</strain>
    </source>
</reference>
<comment type="caution">
    <text evidence="2">The sequence shown here is derived from an EMBL/GenBank/DDBJ whole genome shotgun (WGS) entry which is preliminary data.</text>
</comment>
<keyword evidence="1" id="KW-1133">Transmembrane helix</keyword>
<keyword evidence="1" id="KW-0812">Transmembrane</keyword>
<keyword evidence="3" id="KW-1185">Reference proteome</keyword>
<dbReference type="AlphaFoldDB" id="A0A9X2SBF4"/>
<name>A0A9X2SBF4_9BACL</name>
<dbReference type="EMBL" id="JANIPJ010000030">
    <property type="protein sequence ID" value="MCR2807619.1"/>
    <property type="molecule type" value="Genomic_DNA"/>
</dbReference>
<feature type="transmembrane region" description="Helical" evidence="1">
    <location>
        <begin position="100"/>
        <end position="129"/>
    </location>
</feature>
<dbReference type="Proteomes" id="UP001141950">
    <property type="component" value="Unassembled WGS sequence"/>
</dbReference>
<organism evidence="2 3">
    <name type="scientific">Paenibacillus soyae</name>
    <dbReference type="NCBI Taxonomy" id="2969249"/>
    <lineage>
        <taxon>Bacteria</taxon>
        <taxon>Bacillati</taxon>
        <taxon>Bacillota</taxon>
        <taxon>Bacilli</taxon>
        <taxon>Bacillales</taxon>
        <taxon>Paenibacillaceae</taxon>
        <taxon>Paenibacillus</taxon>
    </lineage>
</organism>
<feature type="transmembrane region" description="Helical" evidence="1">
    <location>
        <begin position="15"/>
        <end position="36"/>
    </location>
</feature>
<sequence>MRSFYRLLNYELGTILRGVLLLSLGTVISPLMFLSIHMNRDFARYQRYETILEESGCMIVFLVYLAAMLGLFLKSFYSHYSGSKSIYTLLALPVRREAIYFGKLLTLVIALLMLWAALSLSVWIGFGMVDGKIQNATNGLVVPHNGMFLAVIRSSFLSIAFPLNAQALLSTLSIGTALATGICYGAVCERSRRYWGFAVLAGAAYAVIRALAYRMNLPASAFDEFSLQANSIILLLFSAWFAWHGIRLVKRGAIG</sequence>
<dbReference type="RefSeq" id="WP_257452244.1">
    <property type="nucleotide sequence ID" value="NZ_JANIPJ010000030.1"/>
</dbReference>
<evidence type="ECO:0000313" key="2">
    <source>
        <dbReference type="EMBL" id="MCR2807619.1"/>
    </source>
</evidence>
<gene>
    <name evidence="2" type="ORF">NQZ67_27390</name>
</gene>
<evidence type="ECO:0000256" key="1">
    <source>
        <dbReference type="SAM" id="Phobius"/>
    </source>
</evidence>
<keyword evidence="1" id="KW-0472">Membrane</keyword>
<feature type="transmembrane region" description="Helical" evidence="1">
    <location>
        <begin position="194"/>
        <end position="213"/>
    </location>
</feature>
<feature type="transmembrane region" description="Helical" evidence="1">
    <location>
        <begin position="141"/>
        <end position="161"/>
    </location>
</feature>